<keyword evidence="3" id="KW-1003">Cell membrane</keyword>
<evidence type="ECO:0000256" key="16">
    <source>
        <dbReference type="ARBA" id="ARBA00038053"/>
    </source>
</evidence>
<keyword evidence="5" id="KW-0328">Glycosyltransferase</keyword>
<comment type="caution">
    <text evidence="23">The sequence shown here is derived from an EMBL/GenBank/DDBJ whole genome shotgun (WGS) entry which is preliminary data.</text>
</comment>
<evidence type="ECO:0000256" key="14">
    <source>
        <dbReference type="ARBA" id="ARBA00032370"/>
    </source>
</evidence>
<evidence type="ECO:0000256" key="2">
    <source>
        <dbReference type="ARBA" id="ARBA00004752"/>
    </source>
</evidence>
<keyword evidence="24" id="KW-1185">Reference proteome</keyword>
<dbReference type="EC" id="2.4.99.28" evidence="19"/>
<feature type="transmembrane region" description="Helical" evidence="22">
    <location>
        <begin position="328"/>
        <end position="352"/>
    </location>
</feature>
<comment type="similarity">
    <text evidence="16">Belongs to the SEDS family. FtsW subfamily.</text>
</comment>
<dbReference type="Proteomes" id="UP001500957">
    <property type="component" value="Unassembled WGS sequence"/>
</dbReference>
<keyword evidence="8" id="KW-0133">Cell shape</keyword>
<evidence type="ECO:0000256" key="4">
    <source>
        <dbReference type="ARBA" id="ARBA00022618"/>
    </source>
</evidence>
<evidence type="ECO:0000256" key="5">
    <source>
        <dbReference type="ARBA" id="ARBA00022676"/>
    </source>
</evidence>
<evidence type="ECO:0000256" key="17">
    <source>
        <dbReference type="ARBA" id="ARBA00041185"/>
    </source>
</evidence>
<dbReference type="Pfam" id="PF01098">
    <property type="entry name" value="FTSW_RODA_SPOVE"/>
    <property type="match status" value="1"/>
</dbReference>
<feature type="transmembrane region" description="Helical" evidence="22">
    <location>
        <begin position="98"/>
        <end position="119"/>
    </location>
</feature>
<keyword evidence="12" id="KW-0131">Cell cycle</keyword>
<feature type="transmembrane region" description="Helical" evidence="22">
    <location>
        <begin position="139"/>
        <end position="156"/>
    </location>
</feature>
<dbReference type="InterPro" id="IPR018365">
    <property type="entry name" value="Cell_cycle_FtsW-rel_CS"/>
</dbReference>
<evidence type="ECO:0000256" key="10">
    <source>
        <dbReference type="ARBA" id="ARBA00022989"/>
    </source>
</evidence>
<keyword evidence="13" id="KW-0961">Cell wall biogenesis/degradation</keyword>
<keyword evidence="11 22" id="KW-0472">Membrane</keyword>
<name>A0ABN1GSV7_9ACTN</name>
<evidence type="ECO:0000256" key="9">
    <source>
        <dbReference type="ARBA" id="ARBA00022984"/>
    </source>
</evidence>
<dbReference type="EMBL" id="BAAAHE010000015">
    <property type="protein sequence ID" value="GAA0618573.1"/>
    <property type="molecule type" value="Genomic_DNA"/>
</dbReference>
<dbReference type="RefSeq" id="WP_344604422.1">
    <property type="nucleotide sequence ID" value="NZ_BAAAHE010000015.1"/>
</dbReference>
<feature type="transmembrane region" description="Helical" evidence="22">
    <location>
        <begin position="364"/>
        <end position="386"/>
    </location>
</feature>
<comment type="function">
    <text evidence="21">Peptidoglycan polymerase that is essential for cell division.</text>
</comment>
<evidence type="ECO:0000256" key="8">
    <source>
        <dbReference type="ARBA" id="ARBA00022960"/>
    </source>
</evidence>
<comment type="catalytic activity">
    <reaction evidence="20">
        <text>[GlcNAc-(1-&gt;4)-Mur2Ac(oyl-L-Ala-gamma-D-Glu-L-Lys-D-Ala-D-Ala)](n)-di-trans,octa-cis-undecaprenyl diphosphate + beta-D-GlcNAc-(1-&gt;4)-Mur2Ac(oyl-L-Ala-gamma-D-Glu-L-Lys-D-Ala-D-Ala)-di-trans,octa-cis-undecaprenyl diphosphate = [GlcNAc-(1-&gt;4)-Mur2Ac(oyl-L-Ala-gamma-D-Glu-L-Lys-D-Ala-D-Ala)](n+1)-di-trans,octa-cis-undecaprenyl diphosphate + di-trans,octa-cis-undecaprenyl diphosphate + H(+)</text>
        <dbReference type="Rhea" id="RHEA:23708"/>
        <dbReference type="Rhea" id="RHEA-COMP:9602"/>
        <dbReference type="Rhea" id="RHEA-COMP:9603"/>
        <dbReference type="ChEBI" id="CHEBI:15378"/>
        <dbReference type="ChEBI" id="CHEBI:58405"/>
        <dbReference type="ChEBI" id="CHEBI:60033"/>
        <dbReference type="ChEBI" id="CHEBI:78435"/>
        <dbReference type="EC" id="2.4.99.28"/>
    </reaction>
</comment>
<keyword evidence="6" id="KW-0808">Transferase</keyword>
<feature type="transmembrane region" description="Helical" evidence="22">
    <location>
        <begin position="289"/>
        <end position="316"/>
    </location>
</feature>
<dbReference type="PANTHER" id="PTHR30474">
    <property type="entry name" value="CELL CYCLE PROTEIN"/>
    <property type="match status" value="1"/>
</dbReference>
<dbReference type="InterPro" id="IPR013437">
    <property type="entry name" value="FtsW"/>
</dbReference>
<evidence type="ECO:0000313" key="24">
    <source>
        <dbReference type="Proteomes" id="UP001500957"/>
    </source>
</evidence>
<reference evidence="23 24" key="1">
    <citation type="journal article" date="2019" name="Int. J. Syst. Evol. Microbiol.">
        <title>The Global Catalogue of Microorganisms (GCM) 10K type strain sequencing project: providing services to taxonomists for standard genome sequencing and annotation.</title>
        <authorList>
            <consortium name="The Broad Institute Genomics Platform"/>
            <consortium name="The Broad Institute Genome Sequencing Center for Infectious Disease"/>
            <person name="Wu L."/>
            <person name="Ma J."/>
        </authorList>
    </citation>
    <scope>NUCLEOTIDE SEQUENCE [LARGE SCALE GENOMIC DNA]</scope>
    <source>
        <strain evidence="23 24">JCM 10671</strain>
    </source>
</reference>
<feature type="transmembrane region" description="Helical" evidence="22">
    <location>
        <begin position="32"/>
        <end position="54"/>
    </location>
</feature>
<evidence type="ECO:0000313" key="23">
    <source>
        <dbReference type="EMBL" id="GAA0618573.1"/>
    </source>
</evidence>
<dbReference type="PROSITE" id="PS00428">
    <property type="entry name" value="FTSW_RODA_SPOVE"/>
    <property type="match status" value="1"/>
</dbReference>
<evidence type="ECO:0000256" key="11">
    <source>
        <dbReference type="ARBA" id="ARBA00023136"/>
    </source>
</evidence>
<evidence type="ECO:0000256" key="19">
    <source>
        <dbReference type="ARBA" id="ARBA00044770"/>
    </source>
</evidence>
<feature type="transmembrane region" description="Helical" evidence="22">
    <location>
        <begin position="66"/>
        <end position="86"/>
    </location>
</feature>
<dbReference type="InterPro" id="IPR001182">
    <property type="entry name" value="FtsW/RodA"/>
</dbReference>
<evidence type="ECO:0000256" key="21">
    <source>
        <dbReference type="ARBA" id="ARBA00049966"/>
    </source>
</evidence>
<accession>A0ABN1GSV7</accession>
<keyword evidence="9" id="KW-0573">Peptidoglycan synthesis</keyword>
<evidence type="ECO:0000256" key="13">
    <source>
        <dbReference type="ARBA" id="ARBA00023316"/>
    </source>
</evidence>
<feature type="transmembrane region" description="Helical" evidence="22">
    <location>
        <begin position="212"/>
        <end position="230"/>
    </location>
</feature>
<comment type="pathway">
    <text evidence="2">Cell wall biogenesis; peptidoglycan biosynthesis.</text>
</comment>
<evidence type="ECO:0000256" key="12">
    <source>
        <dbReference type="ARBA" id="ARBA00023306"/>
    </source>
</evidence>
<sequence>MAVTVDSTGSSRGLSGVGVAARLRALDRPLTSYYLVLTSTLLLVALGLVMVLSASSVESYRTSGSVFSVVQKQAIWVSIGLPLMWVTSRMSVATFRRLAFPGMAISLLGLAAVLLPGVGHEVNGNRNWIHFGGPFQLQPSEAAKLALVLFGATVLARKQRLLDRWSHLMIPLVPMAAGVIFLVMLGGDLGTTVVLLAILLALLFFAGTPMRFFGFFGAFAGALVLLLIWTEPYRMRRVTSFLDPFASYHDSGWQGAQSIFALASGGLTGVGLGASREKWGYLPEAHTDFIYAIIGEELGLIGALAVLALFAALVVAGFRIAARSRDMFVTLAASAITAWIAVQALVNMGAVLGVLPITGIPLPLVSYGGSALLPVMAALGMLLSFARQEPGAQAALAARGPGPLRRAMAWLGFGRSPRT</sequence>
<evidence type="ECO:0000256" key="18">
    <source>
        <dbReference type="ARBA" id="ARBA00041418"/>
    </source>
</evidence>
<evidence type="ECO:0000256" key="22">
    <source>
        <dbReference type="SAM" id="Phobius"/>
    </source>
</evidence>
<dbReference type="NCBIfam" id="TIGR02614">
    <property type="entry name" value="ftsW"/>
    <property type="match status" value="1"/>
</dbReference>
<evidence type="ECO:0000256" key="15">
    <source>
        <dbReference type="ARBA" id="ARBA00033270"/>
    </source>
</evidence>
<evidence type="ECO:0000256" key="20">
    <source>
        <dbReference type="ARBA" id="ARBA00049902"/>
    </source>
</evidence>
<evidence type="ECO:0000256" key="1">
    <source>
        <dbReference type="ARBA" id="ARBA00004651"/>
    </source>
</evidence>
<evidence type="ECO:0000256" key="6">
    <source>
        <dbReference type="ARBA" id="ARBA00022679"/>
    </source>
</evidence>
<gene>
    <name evidence="23" type="primary">ftsW</name>
    <name evidence="23" type="ORF">GCM10009547_21160</name>
</gene>
<keyword evidence="7 22" id="KW-0812">Transmembrane</keyword>
<keyword evidence="10 22" id="KW-1133">Transmembrane helix</keyword>
<keyword evidence="4" id="KW-0132">Cell division</keyword>
<evidence type="ECO:0000256" key="3">
    <source>
        <dbReference type="ARBA" id="ARBA00022475"/>
    </source>
</evidence>
<comment type="subcellular location">
    <subcellularLocation>
        <location evidence="1">Cell membrane</location>
        <topology evidence="1">Multi-pass membrane protein</topology>
    </subcellularLocation>
</comment>
<organism evidence="23 24">
    <name type="scientific">Sporichthya brevicatena</name>
    <dbReference type="NCBI Taxonomy" id="171442"/>
    <lineage>
        <taxon>Bacteria</taxon>
        <taxon>Bacillati</taxon>
        <taxon>Actinomycetota</taxon>
        <taxon>Actinomycetes</taxon>
        <taxon>Sporichthyales</taxon>
        <taxon>Sporichthyaceae</taxon>
        <taxon>Sporichthya</taxon>
    </lineage>
</organism>
<evidence type="ECO:0000256" key="7">
    <source>
        <dbReference type="ARBA" id="ARBA00022692"/>
    </source>
</evidence>
<protein>
    <recommendedName>
        <fullName evidence="17">Probable peptidoglycan glycosyltransferase FtsW</fullName>
        <ecNumber evidence="19">2.4.99.28</ecNumber>
    </recommendedName>
    <alternativeName>
        <fullName evidence="18">Cell division protein FtsW</fullName>
    </alternativeName>
    <alternativeName>
        <fullName evidence="15">Cell wall polymerase</fullName>
    </alternativeName>
    <alternativeName>
        <fullName evidence="14">Peptidoglycan polymerase</fullName>
    </alternativeName>
</protein>
<dbReference type="PANTHER" id="PTHR30474:SF2">
    <property type="entry name" value="PEPTIDOGLYCAN GLYCOSYLTRANSFERASE FTSW-RELATED"/>
    <property type="match status" value="1"/>
</dbReference>
<proteinExistence type="inferred from homology"/>